<sequence>MAAAPDPPAAGAFLRRPRLLSALDKARTAAVSAVYGPAGIGKTTVLRDWLTQLPRSLPVLYAELAEAGTARLWSSADPAERRRPVDDLPAAVARLDGLPGPRAAQRPLTVVLDGIGPRTDAQGLRRLLDRLLPPPSADRRRRPPIRLVLASRTNLDLAASEQATPPVQAVLTADDLRLTSTETAQLCTQRGLRLAPVAQRRLYAITGGWAAGLSVFIDTLLHYRYDTGPQLDELLRTGAGLDGYLEHEVLSGLPGDVREAARAASILTSFNAALFTAVTGLQDSERLLATLADQHRCVVALDRASGWYAFPRLWRAALNAGLLDSAPDRIQALHRSAAAWYAEHGRPAEARRHASAGGDNGLAGLVAAAAPRVPAGPAAPTPARPPGGPSAASDALASAWHAVQAGNPVTAERHLAAAPHGSAAEETTAARIRALADCQRGRLRSAARIAGDVRSALHRRGIADSQDESWALLTLAAVAVQRGRPARAHRHLDELLVQNWPPGPALQACEVFCRILAGYQAGQVDAALGALEQLIVEEADMLVVPVWGPRAARVELLAARGLLDDARRCLDADAGSFPSIVTAIAAAKIDVADSNLRHPTATVERLLLPFLEHDQPSLVHAVEAHLLLGAAARSEGRLEQAGRHLREAGSLAGEESLRSPFIVLDRITGLPAHAEPDLSATLGGSVPARGHPVALTEAETSVLQLLPGFLTATEVAACLHLSLNTVKTHVATIYHKLGVHRRRDAVRRARQLGLL</sequence>
<dbReference type="Gene3D" id="1.10.10.10">
    <property type="entry name" value="Winged helix-like DNA-binding domain superfamily/Winged helix DNA-binding domain"/>
    <property type="match status" value="1"/>
</dbReference>
<keyword evidence="2" id="KW-0238">DNA-binding</keyword>
<reference evidence="7" key="1">
    <citation type="journal article" date="2019" name="Int. J. Syst. Evol. Microbiol.">
        <title>The Global Catalogue of Microorganisms (GCM) 10K type strain sequencing project: providing services to taxonomists for standard genome sequencing and annotation.</title>
        <authorList>
            <consortium name="The Broad Institute Genomics Platform"/>
            <consortium name="The Broad Institute Genome Sequencing Center for Infectious Disease"/>
            <person name="Wu L."/>
            <person name="Ma J."/>
        </authorList>
    </citation>
    <scope>NUCLEOTIDE SEQUENCE [LARGE SCALE GENOMIC DNA]</scope>
    <source>
        <strain evidence="7">JCM 3272</strain>
    </source>
</reference>
<proteinExistence type="predicted"/>
<feature type="region of interest" description="Disordered" evidence="4">
    <location>
        <begin position="373"/>
        <end position="396"/>
    </location>
</feature>
<evidence type="ECO:0000313" key="7">
    <source>
        <dbReference type="Proteomes" id="UP001501444"/>
    </source>
</evidence>
<evidence type="ECO:0000256" key="3">
    <source>
        <dbReference type="ARBA" id="ARBA00023163"/>
    </source>
</evidence>
<evidence type="ECO:0000256" key="2">
    <source>
        <dbReference type="ARBA" id="ARBA00023125"/>
    </source>
</evidence>
<evidence type="ECO:0000313" key="6">
    <source>
        <dbReference type="EMBL" id="GAA2366813.1"/>
    </source>
</evidence>
<feature type="compositionally biased region" description="Pro residues" evidence="4">
    <location>
        <begin position="377"/>
        <end position="388"/>
    </location>
</feature>
<dbReference type="Gene3D" id="1.25.40.10">
    <property type="entry name" value="Tetratricopeptide repeat domain"/>
    <property type="match status" value="1"/>
</dbReference>
<evidence type="ECO:0000259" key="5">
    <source>
        <dbReference type="PROSITE" id="PS50043"/>
    </source>
</evidence>
<dbReference type="RefSeq" id="WP_344616473.1">
    <property type="nucleotide sequence ID" value="NZ_BAAARV010000065.1"/>
</dbReference>
<keyword evidence="1" id="KW-0805">Transcription regulation</keyword>
<dbReference type="InterPro" id="IPR016032">
    <property type="entry name" value="Sig_transdc_resp-reg_C-effctor"/>
</dbReference>
<dbReference type="PROSITE" id="PS50043">
    <property type="entry name" value="HTH_LUXR_2"/>
    <property type="match status" value="1"/>
</dbReference>
<keyword evidence="3" id="KW-0804">Transcription</keyword>
<name>A0ABP5U4N0_9ACTN</name>
<dbReference type="InterPro" id="IPR011990">
    <property type="entry name" value="TPR-like_helical_dom_sf"/>
</dbReference>
<comment type="caution">
    <text evidence="6">The sequence shown here is derived from an EMBL/GenBank/DDBJ whole genome shotgun (WGS) entry which is preliminary data.</text>
</comment>
<gene>
    <name evidence="6" type="ORF">GCM10010170_065850</name>
</gene>
<dbReference type="Proteomes" id="UP001501444">
    <property type="component" value="Unassembled WGS sequence"/>
</dbReference>
<keyword evidence="7" id="KW-1185">Reference proteome</keyword>
<accession>A0ABP5U4N0</accession>
<dbReference type="SMART" id="SM00421">
    <property type="entry name" value="HTH_LUXR"/>
    <property type="match status" value="1"/>
</dbReference>
<protein>
    <recommendedName>
        <fullName evidence="5">HTH luxR-type domain-containing protein</fullName>
    </recommendedName>
</protein>
<dbReference type="SUPFAM" id="SSF52540">
    <property type="entry name" value="P-loop containing nucleoside triphosphate hydrolases"/>
    <property type="match status" value="1"/>
</dbReference>
<organism evidence="6 7">
    <name type="scientific">Dactylosporangium salmoneum</name>
    <dbReference type="NCBI Taxonomy" id="53361"/>
    <lineage>
        <taxon>Bacteria</taxon>
        <taxon>Bacillati</taxon>
        <taxon>Actinomycetota</taxon>
        <taxon>Actinomycetes</taxon>
        <taxon>Micromonosporales</taxon>
        <taxon>Micromonosporaceae</taxon>
        <taxon>Dactylosporangium</taxon>
    </lineage>
</organism>
<dbReference type="InterPro" id="IPR059106">
    <property type="entry name" value="WHD_MalT"/>
</dbReference>
<dbReference type="PANTHER" id="PTHR44688:SF16">
    <property type="entry name" value="DNA-BINDING TRANSCRIPTIONAL ACTIVATOR DEVR_DOSR"/>
    <property type="match status" value="1"/>
</dbReference>
<dbReference type="Pfam" id="PF25873">
    <property type="entry name" value="WHD_MalT"/>
    <property type="match status" value="1"/>
</dbReference>
<dbReference type="EMBL" id="BAAARV010000065">
    <property type="protein sequence ID" value="GAA2366813.1"/>
    <property type="molecule type" value="Genomic_DNA"/>
</dbReference>
<evidence type="ECO:0000256" key="4">
    <source>
        <dbReference type="SAM" id="MobiDB-lite"/>
    </source>
</evidence>
<dbReference type="InterPro" id="IPR027417">
    <property type="entry name" value="P-loop_NTPase"/>
</dbReference>
<evidence type="ECO:0000256" key="1">
    <source>
        <dbReference type="ARBA" id="ARBA00023015"/>
    </source>
</evidence>
<dbReference type="PANTHER" id="PTHR44688">
    <property type="entry name" value="DNA-BINDING TRANSCRIPTIONAL ACTIVATOR DEVR_DOSR"/>
    <property type="match status" value="1"/>
</dbReference>
<dbReference type="InterPro" id="IPR000792">
    <property type="entry name" value="Tscrpt_reg_LuxR_C"/>
</dbReference>
<dbReference type="Pfam" id="PF00196">
    <property type="entry name" value="GerE"/>
    <property type="match status" value="1"/>
</dbReference>
<dbReference type="InterPro" id="IPR036388">
    <property type="entry name" value="WH-like_DNA-bd_sf"/>
</dbReference>
<feature type="domain" description="HTH luxR-type" evidence="5">
    <location>
        <begin position="688"/>
        <end position="753"/>
    </location>
</feature>
<dbReference type="SUPFAM" id="SSF46894">
    <property type="entry name" value="C-terminal effector domain of the bipartite response regulators"/>
    <property type="match status" value="1"/>
</dbReference>